<feature type="active site" description="Charge relay system" evidence="5">
    <location>
        <position position="157"/>
    </location>
</feature>
<dbReference type="GO" id="GO:0008233">
    <property type="term" value="F:peptidase activity"/>
    <property type="evidence" value="ECO:0007669"/>
    <property type="project" value="UniProtKB-KW"/>
</dbReference>
<feature type="active site" description="Charge relay system" evidence="5">
    <location>
        <position position="460"/>
    </location>
</feature>
<dbReference type="Pfam" id="PF18425">
    <property type="entry name" value="CspB_prodomain"/>
    <property type="match status" value="1"/>
</dbReference>
<feature type="active site" description="Charge relay system" evidence="5">
    <location>
        <position position="93"/>
    </location>
</feature>
<dbReference type="InterPro" id="IPR023828">
    <property type="entry name" value="Peptidase_S8_Ser-AS"/>
</dbReference>
<dbReference type="NCBIfam" id="NF040809">
    <property type="entry name" value="germ_prot_CspBA"/>
    <property type="match status" value="1"/>
</dbReference>
<dbReference type="RefSeq" id="WP_284131888.1">
    <property type="nucleotide sequence ID" value="NZ_JASKYM010000001.1"/>
</dbReference>
<evidence type="ECO:0000256" key="5">
    <source>
        <dbReference type="PROSITE-ProRule" id="PRU01240"/>
    </source>
</evidence>
<name>A0ABT7E6N0_9FIRM</name>
<evidence type="ECO:0000259" key="6">
    <source>
        <dbReference type="Pfam" id="PF00082"/>
    </source>
</evidence>
<dbReference type="PRINTS" id="PR00723">
    <property type="entry name" value="SUBTILISIN"/>
</dbReference>
<dbReference type="PANTHER" id="PTHR43806:SF11">
    <property type="entry name" value="CEREVISIN-RELATED"/>
    <property type="match status" value="1"/>
</dbReference>
<dbReference type="PROSITE" id="PS51892">
    <property type="entry name" value="SUBTILASE"/>
    <property type="match status" value="2"/>
</dbReference>
<gene>
    <name evidence="8" type="primary">cspBA</name>
    <name evidence="8" type="ORF">QOZ84_03435</name>
</gene>
<evidence type="ECO:0000256" key="4">
    <source>
        <dbReference type="ARBA" id="ARBA00022825"/>
    </source>
</evidence>
<dbReference type="InterPro" id="IPR050131">
    <property type="entry name" value="Peptidase_S8_subtilisin-like"/>
</dbReference>
<feature type="domain" description="Peptidase S8/S53" evidence="6">
    <location>
        <begin position="966"/>
        <end position="1088"/>
    </location>
</feature>
<feature type="domain" description="Peptidase S8/S53" evidence="6">
    <location>
        <begin position="652"/>
        <end position="828"/>
    </location>
</feature>
<dbReference type="InterPro" id="IPR000209">
    <property type="entry name" value="Peptidase_S8/S53_dom"/>
</dbReference>
<dbReference type="Gene3D" id="3.40.50.200">
    <property type="entry name" value="Peptidase S8/S53 domain"/>
    <property type="match status" value="2"/>
</dbReference>
<dbReference type="InterPro" id="IPR036852">
    <property type="entry name" value="Peptidase_S8/S53_dom_sf"/>
</dbReference>
<feature type="domain" description="Csp protease B prodomain" evidence="7">
    <location>
        <begin position="3"/>
        <end position="57"/>
    </location>
</feature>
<keyword evidence="4 5" id="KW-0720">Serine protease</keyword>
<reference evidence="8 9" key="1">
    <citation type="submission" date="2023-05" db="EMBL/GenBank/DDBJ databases">
        <title>Rombocin, a short stable natural nisin variant, displays selective antimicrobial activity against Listeria monocytogenes and employs dual mode of action to kill target bacterial strains.</title>
        <authorList>
            <person name="Wambui J."/>
            <person name="Stephan R."/>
            <person name="Kuipers O.P."/>
        </authorList>
    </citation>
    <scope>NUCLEOTIDE SEQUENCE [LARGE SCALE GENOMIC DNA]</scope>
    <source>
        <strain evidence="8 9">RC002</strain>
    </source>
</reference>
<dbReference type="SUPFAM" id="SSF52743">
    <property type="entry name" value="Subtilisin-like"/>
    <property type="match status" value="2"/>
</dbReference>
<evidence type="ECO:0000256" key="3">
    <source>
        <dbReference type="ARBA" id="ARBA00022801"/>
    </source>
</evidence>
<comment type="similarity">
    <text evidence="1 5">Belongs to the peptidase S8 family.</text>
</comment>
<dbReference type="InterPro" id="IPR034045">
    <property type="entry name" value="Pep_S8_CspA-like"/>
</dbReference>
<dbReference type="InterPro" id="IPR015500">
    <property type="entry name" value="Peptidase_S8_subtilisin-rel"/>
</dbReference>
<keyword evidence="9" id="KW-1185">Reference proteome</keyword>
<evidence type="ECO:0000256" key="1">
    <source>
        <dbReference type="ARBA" id="ARBA00011073"/>
    </source>
</evidence>
<dbReference type="GO" id="GO:0006508">
    <property type="term" value="P:proteolysis"/>
    <property type="evidence" value="ECO:0007669"/>
    <property type="project" value="UniProtKB-KW"/>
</dbReference>
<evidence type="ECO:0000259" key="7">
    <source>
        <dbReference type="Pfam" id="PF18425"/>
    </source>
</evidence>
<keyword evidence="2 5" id="KW-0645">Protease</keyword>
<organism evidence="8 9">
    <name type="scientific">Romboutsia sedimentorum</name>
    <dbReference type="NCBI Taxonomy" id="1368474"/>
    <lineage>
        <taxon>Bacteria</taxon>
        <taxon>Bacillati</taxon>
        <taxon>Bacillota</taxon>
        <taxon>Clostridia</taxon>
        <taxon>Peptostreptococcales</taxon>
        <taxon>Peptostreptococcaceae</taxon>
        <taxon>Romboutsia</taxon>
    </lineage>
</organism>
<dbReference type="EMBL" id="JASKYM010000001">
    <property type="protein sequence ID" value="MDK2562590.1"/>
    <property type="molecule type" value="Genomic_DNA"/>
</dbReference>
<dbReference type="PROSITE" id="PS00138">
    <property type="entry name" value="SUBTILASE_SER"/>
    <property type="match status" value="1"/>
</dbReference>
<dbReference type="Gene3D" id="3.30.70.2980">
    <property type="match status" value="1"/>
</dbReference>
<comment type="caution">
    <text evidence="8">The sequence shown here is derived from an EMBL/GenBank/DDBJ whole genome shotgun (WGS) entry which is preliminary data.</text>
</comment>
<feature type="domain" description="Peptidase S8/S53" evidence="6">
    <location>
        <begin position="394"/>
        <end position="515"/>
    </location>
</feature>
<sequence>MDYEVVVKYNGDILKLESLLGVSVEVLGYNYAIITADSPQQIKSLLDYPEIEYIEKPFILQTQDTQSFSSSGITKFKQNNNLTGKGAILGIIDSGIDYNLPVFKDEDGNSKILYYWDQSIPGNPPDGFKDGSLYTNKDINRAINGELKIPIPITSSHGTHVSGICAEIANDASIIFVRVGSRVTDSFSKSTEFMRAIKFVLDRALELKMPVSINISYGSNEGSHTGLSLFEQYIDEMCNFWKNNIVIAAGNNGDKGGHKNINIKRNNNKEVDVEFVVGAGEKLLNLNIWPDFIDDFSVNLMSPSNLQTQPISREFPEVRNIIGDTKIKGYFYPITPYSLTRQVTIQISSDTSIAPGIWKMVFTPKNVITGNVDIYLPTSERISRDTRFLIPDRVATVTVPGTATKPITVGSYNSRTDNVSIFSGTGDIENGIYKPELLAPGEDIVSVLPGGNIGALTGTSMATPHVTGSVALLMEWGIVKRNDLYLYSQKMKALLIQYARRNPNYTYPSNLRGYGFLDLSNINLNTVFEEIPADIFVRKIKKNTHRVENDLEGLVPTLNILHGPNFEEEFKNLNTPYKHYKVADNFSIIYTKDQNIKVLESVLNLRSVIRGQRNVWVAPLGEVSQGTSEGVVASEEIGANFFKNNPNVSITGKGVVIGIADSGIDYLHEDFIYPDGTSKIVYLWDQTKDGNPPKGYSIGTEYTREDINKAIAAKDDSLSKDEEGRGTMISGICAGLGNINKEYAGVAEEAELIIVKLKKLNGFYNNGLLYAATSYIQDKTYRSNIAGVVNLSVGSNSMLGVSSRVLSEKYFFKRGICTVSGVGNEGNTQTHVLGNVNFKNERQFIEIELAEDEKEIYIELWVDRPDKINVALIPPTGDVSKELDVSNLGLVEGLFDLERTRYSIQYMYPTSDSGQQLTIIRLTNVKKGIWKIQLIGKYITTGRYNAYLQNRVFLKPGTKFTQTDPSYTVNYTGVYEDVISVGAYDTINSSIWSTSSRGPSISSLSKPDLVAPGVNIIAPYPGNKYAKITGTAAAGAYVSGAVALFLQYILVDNNYPDKAFVQMIRTYISAGAKRDSQILYPNQSYGYGELDIRGMFDQLK</sequence>
<evidence type="ECO:0000256" key="2">
    <source>
        <dbReference type="ARBA" id="ARBA00022670"/>
    </source>
</evidence>
<dbReference type="EC" id="3.4.21.-" evidence="8"/>
<evidence type="ECO:0000313" key="8">
    <source>
        <dbReference type="EMBL" id="MDK2562590.1"/>
    </source>
</evidence>
<feature type="domain" description="Peptidase S8/S53" evidence="6">
    <location>
        <begin position="84"/>
        <end position="268"/>
    </location>
</feature>
<dbReference type="InterPro" id="IPR041365">
    <property type="entry name" value="CspB_prodomain"/>
</dbReference>
<dbReference type="Pfam" id="PF00082">
    <property type="entry name" value="Peptidase_S8"/>
    <property type="match status" value="4"/>
</dbReference>
<accession>A0ABT7E6N0</accession>
<keyword evidence="3 5" id="KW-0378">Hydrolase</keyword>
<keyword evidence="8" id="KW-0675">Receptor</keyword>
<dbReference type="PANTHER" id="PTHR43806">
    <property type="entry name" value="PEPTIDASE S8"/>
    <property type="match status" value="1"/>
</dbReference>
<protein>
    <submittedName>
        <fullName evidence="8">Bifunctional germination protease/germinant receptor pseudoprotease CspBA</fullName>
        <ecNumber evidence="8">3.4.21.-</ecNumber>
    </submittedName>
</protein>
<proteinExistence type="inferred from homology"/>
<dbReference type="CDD" id="cd07478">
    <property type="entry name" value="Peptidases_S8_CspA-like"/>
    <property type="match status" value="2"/>
</dbReference>
<dbReference type="Proteomes" id="UP001301012">
    <property type="component" value="Unassembled WGS sequence"/>
</dbReference>
<evidence type="ECO:0000313" key="9">
    <source>
        <dbReference type="Proteomes" id="UP001301012"/>
    </source>
</evidence>
<comment type="caution">
    <text evidence="5">Lacks conserved residue(s) required for the propagation of feature annotation.</text>
</comment>
<dbReference type="Gene3D" id="2.60.120.1290">
    <property type="match status" value="2"/>
</dbReference>